<evidence type="ECO:0008006" key="5">
    <source>
        <dbReference type="Google" id="ProtNLM"/>
    </source>
</evidence>
<evidence type="ECO:0000256" key="2">
    <source>
        <dbReference type="SAM" id="Phobius"/>
    </source>
</evidence>
<accession>A0A7G2C5F8</accession>
<keyword evidence="2" id="KW-0812">Transmembrane</keyword>
<reference evidence="3 4" key="1">
    <citation type="submission" date="2020-08" db="EMBL/GenBank/DDBJ databases">
        <authorList>
            <person name="Newling K."/>
            <person name="Davey J."/>
            <person name="Forrester S."/>
        </authorList>
    </citation>
    <scope>NUCLEOTIDE SEQUENCE [LARGE SCALE GENOMIC DNA]</scope>
    <source>
        <strain evidence="4">Crithidia deanei Carvalho (ATCC PRA-265)</strain>
    </source>
</reference>
<feature type="region of interest" description="Disordered" evidence="1">
    <location>
        <begin position="697"/>
        <end position="717"/>
    </location>
</feature>
<dbReference type="Gene3D" id="3.80.10.10">
    <property type="entry name" value="Ribonuclease Inhibitor"/>
    <property type="match status" value="3"/>
</dbReference>
<sequence length="717" mass="76867">MSSFTDEVVSSILRSTGALASVEGDLCHYTNVVQCENTLYALTIDVPSDAQAGSKLVNNSIPIPVLPGQDVVFVSSIIINDPSSKIEDKVEHLLKYNFYLLQNLTINATGVTGTLADNVVPFSFLTTLVVHGKLTGTIPNRYLNLQYLDLYGNQIKTFDGASFRALQSVNLSHNTVDSLTNFWGGKDMIKAYTHVDVSDNLLATLPSEVNTPQLEFLNVSRNRIVGTLPKGLFTSTLTTVDASHNQLSGDLPDVSGATALSHFNLSNNGYSTGTEKVLSRSTLSVFDVSNNALSGSIGSIASDVLTTFDVHQNSFTGAVPESLAAQTFLRYLDLSDNAELGGTLVLNGTALPTAETVNVSHTAIQVNITDEYLRTSAVRQLSAVGATVVFTGAAEGAALPGTLPDSLQTLDLTDAGLTGTLPVEWGTNGRHLQSVKLTGNNITGCVPRGWTDVAALREAYEELNTTGTFELCPLDDGGGGDGGGREVKKGLSDGAIAGIAVGAVAALVLLVLLVVLIVYCCKGRKKKKVKRNGERTNTGLQRAENPFRGGTIISTASGNNRLHKDTPEREAELQQYVRAIKRFNKHVLNGDDIPESLKDWLGEITPHLRYYPNYRPSELFLTPVRYITDAPANAKSVEGADGEEAPRKTAYLVLPDLDCTEAEHLKVRTREVLAAEKEINQANLAKLMVVPPIHTVDSNYGSESEDSDSGETRVTVS</sequence>
<dbReference type="PANTHER" id="PTHR48010:SF58">
    <property type="entry name" value="RECEPTOR PROTEIN KINASE-LIKE PROTEIN ZAR1"/>
    <property type="match status" value="1"/>
</dbReference>
<gene>
    <name evidence="3" type="ORF">ADEAN_000181600</name>
</gene>
<dbReference type="PROSITE" id="PS51450">
    <property type="entry name" value="LRR"/>
    <property type="match status" value="1"/>
</dbReference>
<name>A0A7G2C5F8_9TRYP</name>
<dbReference type="EMBL" id="LR877147">
    <property type="protein sequence ID" value="CAD2214371.1"/>
    <property type="molecule type" value="Genomic_DNA"/>
</dbReference>
<evidence type="ECO:0000313" key="3">
    <source>
        <dbReference type="EMBL" id="CAD2214371.1"/>
    </source>
</evidence>
<evidence type="ECO:0000313" key="4">
    <source>
        <dbReference type="Proteomes" id="UP000515908"/>
    </source>
</evidence>
<dbReference type="SUPFAM" id="SSF52058">
    <property type="entry name" value="L domain-like"/>
    <property type="match status" value="1"/>
</dbReference>
<dbReference type="Pfam" id="PF00560">
    <property type="entry name" value="LRR_1"/>
    <property type="match status" value="1"/>
</dbReference>
<keyword evidence="2" id="KW-1133">Transmembrane helix</keyword>
<dbReference type="PANTHER" id="PTHR48010">
    <property type="entry name" value="OS05G0588300 PROTEIN"/>
    <property type="match status" value="1"/>
</dbReference>
<dbReference type="Proteomes" id="UP000515908">
    <property type="component" value="Chromosome 03"/>
</dbReference>
<dbReference type="VEuPathDB" id="TriTrypDB:ADEAN_000181600"/>
<keyword evidence="2" id="KW-0472">Membrane</keyword>
<keyword evidence="4" id="KW-1185">Reference proteome</keyword>
<proteinExistence type="predicted"/>
<dbReference type="InterPro" id="IPR032675">
    <property type="entry name" value="LRR_dom_sf"/>
</dbReference>
<protein>
    <recommendedName>
        <fullName evidence="5">Leucine rich repeat</fullName>
    </recommendedName>
</protein>
<feature type="transmembrane region" description="Helical" evidence="2">
    <location>
        <begin position="495"/>
        <end position="521"/>
    </location>
</feature>
<dbReference type="AlphaFoldDB" id="A0A7G2C5F8"/>
<dbReference type="InterPro" id="IPR050994">
    <property type="entry name" value="At_inactive_RLKs"/>
</dbReference>
<evidence type="ECO:0000256" key="1">
    <source>
        <dbReference type="SAM" id="MobiDB-lite"/>
    </source>
</evidence>
<dbReference type="InterPro" id="IPR001611">
    <property type="entry name" value="Leu-rich_rpt"/>
</dbReference>
<organism evidence="3 4">
    <name type="scientific">Angomonas deanei</name>
    <dbReference type="NCBI Taxonomy" id="59799"/>
    <lineage>
        <taxon>Eukaryota</taxon>
        <taxon>Discoba</taxon>
        <taxon>Euglenozoa</taxon>
        <taxon>Kinetoplastea</taxon>
        <taxon>Metakinetoplastina</taxon>
        <taxon>Trypanosomatida</taxon>
        <taxon>Trypanosomatidae</taxon>
        <taxon>Strigomonadinae</taxon>
        <taxon>Angomonas</taxon>
    </lineage>
</organism>